<name>A0AAD6VWE1_9ROSI</name>
<evidence type="ECO:0000313" key="2">
    <source>
        <dbReference type="Proteomes" id="UP001164929"/>
    </source>
</evidence>
<dbReference type="EMBL" id="JAQIZT010000007">
    <property type="protein sequence ID" value="KAJ6990436.1"/>
    <property type="molecule type" value="Genomic_DNA"/>
</dbReference>
<gene>
    <name evidence="1" type="ORF">NC653_018857</name>
</gene>
<protein>
    <submittedName>
        <fullName evidence="1">Uncharacterized protein</fullName>
    </submittedName>
</protein>
<comment type="caution">
    <text evidence="1">The sequence shown here is derived from an EMBL/GenBank/DDBJ whole genome shotgun (WGS) entry which is preliminary data.</text>
</comment>
<keyword evidence="2" id="KW-1185">Reference proteome</keyword>
<proteinExistence type="predicted"/>
<evidence type="ECO:0000313" key="1">
    <source>
        <dbReference type="EMBL" id="KAJ6990436.1"/>
    </source>
</evidence>
<sequence length="65" mass="7544">MGHKYLANGDTKLDLKDLCRIYRLEKVKAISVKGRKEILKMVAPHVRTHHLKFFKAAPLIVREMS</sequence>
<reference evidence="1" key="1">
    <citation type="journal article" date="2023" name="Mol. Ecol. Resour.">
        <title>Chromosome-level genome assembly of a triploid poplar Populus alba 'Berolinensis'.</title>
        <authorList>
            <person name="Chen S."/>
            <person name="Yu Y."/>
            <person name="Wang X."/>
            <person name="Wang S."/>
            <person name="Zhang T."/>
            <person name="Zhou Y."/>
            <person name="He R."/>
            <person name="Meng N."/>
            <person name="Wang Y."/>
            <person name="Liu W."/>
            <person name="Liu Z."/>
            <person name="Liu J."/>
            <person name="Guo Q."/>
            <person name="Huang H."/>
            <person name="Sederoff R.R."/>
            <person name="Wang G."/>
            <person name="Qu G."/>
            <person name="Chen S."/>
        </authorList>
    </citation>
    <scope>NUCLEOTIDE SEQUENCE</scope>
    <source>
        <strain evidence="1">SC-2020</strain>
    </source>
</reference>
<dbReference type="AlphaFoldDB" id="A0AAD6VWE1"/>
<accession>A0AAD6VWE1</accession>
<dbReference type="Proteomes" id="UP001164929">
    <property type="component" value="Chromosome 7"/>
</dbReference>
<organism evidence="1 2">
    <name type="scientific">Populus alba x Populus x berolinensis</name>
    <dbReference type="NCBI Taxonomy" id="444605"/>
    <lineage>
        <taxon>Eukaryota</taxon>
        <taxon>Viridiplantae</taxon>
        <taxon>Streptophyta</taxon>
        <taxon>Embryophyta</taxon>
        <taxon>Tracheophyta</taxon>
        <taxon>Spermatophyta</taxon>
        <taxon>Magnoliopsida</taxon>
        <taxon>eudicotyledons</taxon>
        <taxon>Gunneridae</taxon>
        <taxon>Pentapetalae</taxon>
        <taxon>rosids</taxon>
        <taxon>fabids</taxon>
        <taxon>Malpighiales</taxon>
        <taxon>Salicaceae</taxon>
        <taxon>Saliceae</taxon>
        <taxon>Populus</taxon>
    </lineage>
</organism>